<organism evidence="2 3">
    <name type="scientific">Kwoniella dendrophila CBS 6074</name>
    <dbReference type="NCBI Taxonomy" id="1295534"/>
    <lineage>
        <taxon>Eukaryota</taxon>
        <taxon>Fungi</taxon>
        <taxon>Dikarya</taxon>
        <taxon>Basidiomycota</taxon>
        <taxon>Agaricomycotina</taxon>
        <taxon>Tremellomycetes</taxon>
        <taxon>Tremellales</taxon>
        <taxon>Cryptococcaceae</taxon>
        <taxon>Kwoniella</taxon>
    </lineage>
</organism>
<gene>
    <name evidence="2" type="ORF">L201_004958</name>
</gene>
<dbReference type="EMBL" id="CP144103">
    <property type="protein sequence ID" value="WWC90028.1"/>
    <property type="molecule type" value="Genomic_DNA"/>
</dbReference>
<accession>A0AAX4JZT1</accession>
<dbReference type="GeneID" id="91095628"/>
<feature type="region of interest" description="Disordered" evidence="1">
    <location>
        <begin position="43"/>
        <end position="68"/>
    </location>
</feature>
<dbReference type="Proteomes" id="UP001355207">
    <property type="component" value="Chromosome 6"/>
</dbReference>
<keyword evidence="3" id="KW-1185">Reference proteome</keyword>
<evidence type="ECO:0000313" key="2">
    <source>
        <dbReference type="EMBL" id="WWC90028.1"/>
    </source>
</evidence>
<dbReference type="RefSeq" id="XP_066076791.1">
    <property type="nucleotide sequence ID" value="XM_066220694.1"/>
</dbReference>
<sequence length="381" mass="43720">MTGISKWQFAVSEEEDIDWEAESVKAINSWEGLMKLHVNKGRNDDSIAQGELEDENETASGEGRERSEEIFTEGNIRTCPICASEACLLRQRTGSNAEVQDKRYTARRVNSADLPRILEDQELVSSPIEERSEFSFLIESPHSSTNSKGSTWWDIDDRKSNSKDQIQPTMWSISEFISNTNSSSSSISNLEKGSLQRSSVPIKIKRQGDLPYYYFLRHEVTQIPTSVNSSLIDSQSAVTTLVNSSAISSIVSSSNSSSQTSSSVSRCMQRTTSKSEKLMQEVKKLRERQAQLQRRAEEVLGESDSDWPNFNGRFHPQFCHMLEDIRRRGPDWYVKEIGEIVKKHIAEDERERKDEEWKLEKQYGRKPAQQYWAKERKVKTW</sequence>
<feature type="compositionally biased region" description="Low complexity" evidence="1">
    <location>
        <begin position="252"/>
        <end position="265"/>
    </location>
</feature>
<evidence type="ECO:0000313" key="3">
    <source>
        <dbReference type="Proteomes" id="UP001355207"/>
    </source>
</evidence>
<dbReference type="AlphaFoldDB" id="A0AAX4JZT1"/>
<feature type="region of interest" description="Disordered" evidence="1">
    <location>
        <begin position="252"/>
        <end position="276"/>
    </location>
</feature>
<protein>
    <submittedName>
        <fullName evidence="2">Uncharacterized protein</fullName>
    </submittedName>
</protein>
<proteinExistence type="predicted"/>
<name>A0AAX4JZT1_9TREE</name>
<reference evidence="2 3" key="1">
    <citation type="submission" date="2024-01" db="EMBL/GenBank/DDBJ databases">
        <title>Comparative genomics of Cryptococcus and Kwoniella reveals pathogenesis evolution and contrasting modes of karyotype evolution via chromosome fusion or intercentromeric recombination.</title>
        <authorList>
            <person name="Coelho M.A."/>
            <person name="David-Palma M."/>
            <person name="Shea T."/>
            <person name="Bowers K."/>
            <person name="McGinley-Smith S."/>
            <person name="Mohammad A.W."/>
            <person name="Gnirke A."/>
            <person name="Yurkov A.M."/>
            <person name="Nowrousian M."/>
            <person name="Sun S."/>
            <person name="Cuomo C.A."/>
            <person name="Heitman J."/>
        </authorList>
    </citation>
    <scope>NUCLEOTIDE SEQUENCE [LARGE SCALE GENOMIC DNA]</scope>
    <source>
        <strain evidence="2 3">CBS 6074</strain>
    </source>
</reference>
<evidence type="ECO:0000256" key="1">
    <source>
        <dbReference type="SAM" id="MobiDB-lite"/>
    </source>
</evidence>